<reference evidence="2 3" key="1">
    <citation type="submission" date="2017-04" db="EMBL/GenBank/DDBJ databases">
        <authorList>
            <person name="Afonso C.L."/>
            <person name="Miller P.J."/>
            <person name="Scott M.A."/>
            <person name="Spackman E."/>
            <person name="Goraichik I."/>
            <person name="Dimitrov K.M."/>
            <person name="Suarez D.L."/>
            <person name="Swayne D.E."/>
        </authorList>
    </citation>
    <scope>NUCLEOTIDE SEQUENCE [LARGE SCALE GENOMIC DNA]</scope>
    <source>
        <strain evidence="2 3">DSM 12555</strain>
    </source>
</reference>
<name>A0A1W1X172_9CLOT</name>
<evidence type="ECO:0000259" key="1">
    <source>
        <dbReference type="Pfam" id="PF21939"/>
    </source>
</evidence>
<dbReference type="Pfam" id="PF21939">
    <property type="entry name" value="Gp10_C"/>
    <property type="match status" value="1"/>
</dbReference>
<dbReference type="EMBL" id="FWXH01000002">
    <property type="protein sequence ID" value="SMC17141.1"/>
    <property type="molecule type" value="Genomic_DNA"/>
</dbReference>
<dbReference type="AlphaFoldDB" id="A0A1W1X172"/>
<dbReference type="STRING" id="1121291.SAMN02745134_00244"/>
<dbReference type="Proteomes" id="UP000192468">
    <property type="component" value="Unassembled WGS sequence"/>
</dbReference>
<evidence type="ECO:0000313" key="2">
    <source>
        <dbReference type="EMBL" id="SMC17141.1"/>
    </source>
</evidence>
<sequence length="312" mass="33740">MFDGFYPLNLEVNKALVDLPDAKTSDHKSRGLDITRTLNGVVQNTAGQVIMLNAKTPDGRSVCALADVQDTNVGHYLLTYPTAMMTVAGEVQVELTIVDTTGTISTNTGTVNIVQAVANYGDVEDDSNFPALLQAMQQLQTMQAQITTMQASISALEHFETGAIIMSATPLNSTYWLPLDGRATTGYSGLAAIYGANLPNASGRFPVQIDTTQTEFNTLGKTGGEKTHVLSTAEMPSHNHPNRFYRSCDENNGHYSAYPQGWPGYGGFADRVMVWINQGETGNQNFIDNAGGGQAHNTLPPYIVLGKWYVHI</sequence>
<evidence type="ECO:0000313" key="3">
    <source>
        <dbReference type="Proteomes" id="UP000192468"/>
    </source>
</evidence>
<feature type="domain" description="Baseplate structural protein Gp10 C-terminal" evidence="1">
    <location>
        <begin position="201"/>
        <end position="309"/>
    </location>
</feature>
<dbReference type="InterPro" id="IPR053827">
    <property type="entry name" value="Gp10_C"/>
</dbReference>
<keyword evidence="3" id="KW-1185">Reference proteome</keyword>
<protein>
    <submittedName>
        <fullName evidence="2">Microcystin-dependent protein</fullName>
    </submittedName>
</protein>
<dbReference type="RefSeq" id="WP_084113452.1">
    <property type="nucleotide sequence ID" value="NZ_FWXH01000002.1"/>
</dbReference>
<organism evidence="2 3">
    <name type="scientific">Clostridium acidisoli DSM 12555</name>
    <dbReference type="NCBI Taxonomy" id="1121291"/>
    <lineage>
        <taxon>Bacteria</taxon>
        <taxon>Bacillati</taxon>
        <taxon>Bacillota</taxon>
        <taxon>Clostridia</taxon>
        <taxon>Eubacteriales</taxon>
        <taxon>Clostridiaceae</taxon>
        <taxon>Clostridium</taxon>
    </lineage>
</organism>
<dbReference type="SUPFAM" id="SSF88874">
    <property type="entry name" value="Receptor-binding domain of short tail fibre protein gp12"/>
    <property type="match status" value="1"/>
</dbReference>
<accession>A0A1W1X172</accession>
<proteinExistence type="predicted"/>
<dbReference type="OrthoDB" id="9810174at2"/>
<dbReference type="CDD" id="cd22641">
    <property type="entry name" value="C24-like"/>
    <property type="match status" value="1"/>
</dbReference>
<gene>
    <name evidence="2" type="ORF">SAMN02745134_00244</name>
</gene>